<sequence>MDITAWIMFVIGAVCLWGGFAFFVWHAYQCSKQKKGV</sequence>
<keyword evidence="3" id="KW-1185">Reference proteome</keyword>
<protein>
    <submittedName>
        <fullName evidence="2">MetS family NSS transporter small subunit</fullName>
    </submittedName>
</protein>
<evidence type="ECO:0000313" key="3">
    <source>
        <dbReference type="Proteomes" id="UP000503088"/>
    </source>
</evidence>
<keyword evidence="1" id="KW-0472">Membrane</keyword>
<evidence type="ECO:0000313" key="2">
    <source>
        <dbReference type="EMBL" id="QKG83713.1"/>
    </source>
</evidence>
<accession>A0A7D4BV57</accession>
<name>A0A7D4BV57_9BACL</name>
<organism evidence="2 3">
    <name type="scientific">Kroppenstedtia pulmonis</name>
    <dbReference type="NCBI Taxonomy" id="1380685"/>
    <lineage>
        <taxon>Bacteria</taxon>
        <taxon>Bacillati</taxon>
        <taxon>Bacillota</taxon>
        <taxon>Bacilli</taxon>
        <taxon>Bacillales</taxon>
        <taxon>Thermoactinomycetaceae</taxon>
        <taxon>Kroppenstedtia</taxon>
    </lineage>
</organism>
<evidence type="ECO:0000256" key="1">
    <source>
        <dbReference type="SAM" id="Phobius"/>
    </source>
</evidence>
<proteinExistence type="predicted"/>
<reference evidence="2 3" key="1">
    <citation type="submission" date="2020-01" db="EMBL/GenBank/DDBJ databases">
        <authorList>
            <person name="Gulvik C.A."/>
            <person name="Batra D.G."/>
        </authorList>
    </citation>
    <scope>NUCLEOTIDE SEQUENCE [LARGE SCALE GENOMIC DNA]</scope>
    <source>
        <strain evidence="2 3">W9323</strain>
    </source>
</reference>
<dbReference type="EMBL" id="CP048104">
    <property type="protein sequence ID" value="QKG83713.1"/>
    <property type="molecule type" value="Genomic_DNA"/>
</dbReference>
<dbReference type="NCBIfam" id="NF033493">
    <property type="entry name" value="MetS_like_NSS"/>
    <property type="match status" value="1"/>
</dbReference>
<keyword evidence="1" id="KW-1133">Transmembrane helix</keyword>
<dbReference type="Proteomes" id="UP000503088">
    <property type="component" value="Chromosome"/>
</dbReference>
<gene>
    <name evidence="2" type="ORF">GXN76_03965</name>
</gene>
<keyword evidence="1" id="KW-0812">Transmembrane</keyword>
<dbReference type="RefSeq" id="WP_173220714.1">
    <property type="nucleotide sequence ID" value="NZ_CP048104.1"/>
</dbReference>
<feature type="transmembrane region" description="Helical" evidence="1">
    <location>
        <begin position="6"/>
        <end position="28"/>
    </location>
</feature>
<dbReference type="KEGG" id="kpul:GXN76_03965"/>
<dbReference type="AlphaFoldDB" id="A0A7D4BV57"/>